<keyword evidence="1" id="KW-1133">Transmembrane helix</keyword>
<feature type="transmembrane region" description="Helical" evidence="1">
    <location>
        <begin position="29"/>
        <end position="49"/>
    </location>
</feature>
<feature type="transmembrane region" description="Helical" evidence="1">
    <location>
        <begin position="6"/>
        <end position="22"/>
    </location>
</feature>
<dbReference type="AlphaFoldDB" id="A0A2K2FSB1"/>
<feature type="transmembrane region" description="Helical" evidence="1">
    <location>
        <begin position="61"/>
        <end position="85"/>
    </location>
</feature>
<name>A0A2K2FSB1_9SPHN</name>
<keyword evidence="3" id="KW-1185">Reference proteome</keyword>
<proteinExistence type="predicted"/>
<evidence type="ECO:0000313" key="2">
    <source>
        <dbReference type="EMBL" id="PNU01654.1"/>
    </source>
</evidence>
<evidence type="ECO:0000313" key="3">
    <source>
        <dbReference type="Proteomes" id="UP000236327"/>
    </source>
</evidence>
<keyword evidence="1" id="KW-0472">Membrane</keyword>
<sequence>MSTAYTIGLVATVASALLGCLGRSTIRTSLIATIWLAPLWFASWFTAAYSADIAYEFGDWWAYLAFTPLFLAAWAAVTLFPFMLVKRLLEIQRQR</sequence>
<accession>A0A2K2FSB1</accession>
<evidence type="ECO:0000256" key="1">
    <source>
        <dbReference type="SAM" id="Phobius"/>
    </source>
</evidence>
<protein>
    <submittedName>
        <fullName evidence="2">Uncharacterized protein</fullName>
    </submittedName>
</protein>
<dbReference type="EMBL" id="LYMM01000110">
    <property type="protein sequence ID" value="PNU01654.1"/>
    <property type="molecule type" value="Genomic_DNA"/>
</dbReference>
<organism evidence="2 3">
    <name type="scientific">Novosphingobium guangzhouense</name>
    <dbReference type="NCBI Taxonomy" id="1850347"/>
    <lineage>
        <taxon>Bacteria</taxon>
        <taxon>Pseudomonadati</taxon>
        <taxon>Pseudomonadota</taxon>
        <taxon>Alphaproteobacteria</taxon>
        <taxon>Sphingomonadales</taxon>
        <taxon>Sphingomonadaceae</taxon>
        <taxon>Novosphingobium</taxon>
    </lineage>
</organism>
<dbReference type="Proteomes" id="UP000236327">
    <property type="component" value="Unassembled WGS sequence"/>
</dbReference>
<keyword evidence="1" id="KW-0812">Transmembrane</keyword>
<reference evidence="2 3" key="1">
    <citation type="submission" date="2016-05" db="EMBL/GenBank/DDBJ databases">
        <title>Complete genome sequence of Novosphingobium guangzhouense SA925(T).</title>
        <authorList>
            <person name="Sha S."/>
        </authorList>
    </citation>
    <scope>NUCLEOTIDE SEQUENCE [LARGE SCALE GENOMIC DNA]</scope>
    <source>
        <strain evidence="2 3">SA925</strain>
    </source>
</reference>
<comment type="caution">
    <text evidence="2">The sequence shown here is derived from an EMBL/GenBank/DDBJ whole genome shotgun (WGS) entry which is preliminary data.</text>
</comment>
<gene>
    <name evidence="2" type="ORF">A8V01_27355</name>
</gene>